<gene>
    <name evidence="3" type="ORF">ACFPK1_27210</name>
</gene>
<dbReference type="EC" id="2.7.8.-" evidence="3"/>
<dbReference type="Proteomes" id="UP001596175">
    <property type="component" value="Unassembled WGS sequence"/>
</dbReference>
<dbReference type="GO" id="GO:0016740">
    <property type="term" value="F:transferase activity"/>
    <property type="evidence" value="ECO:0007669"/>
    <property type="project" value="UniProtKB-KW"/>
</dbReference>
<accession>A0ABV9ZKY4</accession>
<dbReference type="PANTHER" id="PTHR30576:SF0">
    <property type="entry name" value="UNDECAPRENYL-PHOSPHATE N-ACETYLGALACTOSAMINYL 1-PHOSPHATE TRANSFERASE-RELATED"/>
    <property type="match status" value="1"/>
</dbReference>
<feature type="domain" description="Bacterial sugar transferase" evidence="2">
    <location>
        <begin position="11"/>
        <end position="203"/>
    </location>
</feature>
<proteinExistence type="inferred from homology"/>
<dbReference type="EMBL" id="JBHSKG010000019">
    <property type="protein sequence ID" value="MFC5141952.1"/>
    <property type="molecule type" value="Genomic_DNA"/>
</dbReference>
<sequence length="204" mass="22479">MTRSALRRRLKRAGDVALCVVTLPITAPVMGVLALAVKATSPGPVIYRAKRMGRDGEVFELFKFRTMTAGSAGPGVTRSGDLRITSVGRWLRAGKLDELPQILNVLRGEMSVVGPRPEDPRYLHAYTEEQRAVLTVAPGMTSAALFHFGNEQAFIERACPDDVEAFYLAEILPVKLAIELHYVREWGLRRDLGILARTVGAMFT</sequence>
<name>A0ABV9ZKY4_9PSEU</name>
<dbReference type="Pfam" id="PF02397">
    <property type="entry name" value="Bac_transf"/>
    <property type="match status" value="1"/>
</dbReference>
<evidence type="ECO:0000259" key="2">
    <source>
        <dbReference type="Pfam" id="PF02397"/>
    </source>
</evidence>
<evidence type="ECO:0000256" key="1">
    <source>
        <dbReference type="ARBA" id="ARBA00006464"/>
    </source>
</evidence>
<dbReference type="PANTHER" id="PTHR30576">
    <property type="entry name" value="COLANIC BIOSYNTHESIS UDP-GLUCOSE LIPID CARRIER TRANSFERASE"/>
    <property type="match status" value="1"/>
</dbReference>
<organism evidence="3 4">
    <name type="scientific">Actinomycetospora rhizophila</name>
    <dbReference type="NCBI Taxonomy" id="1416876"/>
    <lineage>
        <taxon>Bacteria</taxon>
        <taxon>Bacillati</taxon>
        <taxon>Actinomycetota</taxon>
        <taxon>Actinomycetes</taxon>
        <taxon>Pseudonocardiales</taxon>
        <taxon>Pseudonocardiaceae</taxon>
        <taxon>Actinomycetospora</taxon>
    </lineage>
</organism>
<evidence type="ECO:0000313" key="3">
    <source>
        <dbReference type="EMBL" id="MFC5141952.1"/>
    </source>
</evidence>
<comment type="caution">
    <text evidence="3">The sequence shown here is derived from an EMBL/GenBank/DDBJ whole genome shotgun (WGS) entry which is preliminary data.</text>
</comment>
<comment type="similarity">
    <text evidence="1">Belongs to the bacterial sugar transferase family.</text>
</comment>
<dbReference type="InterPro" id="IPR003362">
    <property type="entry name" value="Bact_transf"/>
</dbReference>
<dbReference type="RefSeq" id="WP_378024088.1">
    <property type="nucleotide sequence ID" value="NZ_JBHSKG010000019.1"/>
</dbReference>
<keyword evidence="3" id="KW-0808">Transferase</keyword>
<keyword evidence="4" id="KW-1185">Reference proteome</keyword>
<reference evidence="4" key="1">
    <citation type="journal article" date="2019" name="Int. J. Syst. Evol. Microbiol.">
        <title>The Global Catalogue of Microorganisms (GCM) 10K type strain sequencing project: providing services to taxonomists for standard genome sequencing and annotation.</title>
        <authorList>
            <consortium name="The Broad Institute Genomics Platform"/>
            <consortium name="The Broad Institute Genome Sequencing Center for Infectious Disease"/>
            <person name="Wu L."/>
            <person name="Ma J."/>
        </authorList>
    </citation>
    <scope>NUCLEOTIDE SEQUENCE [LARGE SCALE GENOMIC DNA]</scope>
    <source>
        <strain evidence="4">XZYJ18</strain>
    </source>
</reference>
<protein>
    <submittedName>
        <fullName evidence="3">Sugar transferase</fullName>
        <ecNumber evidence="3">2.7.8.-</ecNumber>
    </submittedName>
</protein>
<evidence type="ECO:0000313" key="4">
    <source>
        <dbReference type="Proteomes" id="UP001596175"/>
    </source>
</evidence>